<dbReference type="RefSeq" id="WP_104006090.1">
    <property type="nucleotide sequence ID" value="NZ_FNVD01000001.1"/>
</dbReference>
<sequence length="121" mass="13087">MSPVRALIGAAMALPPCAAHAGTEVVEIVYECEQRGVRLPVVFVNTEGGPGLAVMSIEGKLVTMRSTPNGSGVRYVAIDEQDSYRLHAKGETAFVTWLAADHTADEITILRDCWMIDEKGR</sequence>
<evidence type="ECO:0000313" key="7">
    <source>
        <dbReference type="EMBL" id="SEF39417.1"/>
    </source>
</evidence>
<dbReference type="SUPFAM" id="SSF141488">
    <property type="entry name" value="YdhA-like"/>
    <property type="match status" value="1"/>
</dbReference>
<dbReference type="Proteomes" id="UP000236742">
    <property type="component" value="Unassembled WGS sequence"/>
</dbReference>
<protein>
    <submittedName>
        <fullName evidence="7">Membrane-bound lysozyme-inhibitor of c-type lysozyme</fullName>
    </submittedName>
</protein>
<dbReference type="InterPro" id="IPR036328">
    <property type="entry name" value="MliC_sf"/>
</dbReference>
<organism evidence="7 8">
    <name type="scientific">Jhaorihella thermophila</name>
    <dbReference type="NCBI Taxonomy" id="488547"/>
    <lineage>
        <taxon>Bacteria</taxon>
        <taxon>Pseudomonadati</taxon>
        <taxon>Pseudomonadota</taxon>
        <taxon>Alphaproteobacteria</taxon>
        <taxon>Rhodobacterales</taxon>
        <taxon>Paracoccaceae</taxon>
        <taxon>Jhaorihella</taxon>
    </lineage>
</organism>
<evidence type="ECO:0000313" key="8">
    <source>
        <dbReference type="Proteomes" id="UP000236742"/>
    </source>
</evidence>
<dbReference type="AlphaFoldDB" id="A0A1H5RPE2"/>
<keyword evidence="3" id="KW-0564">Palmitate</keyword>
<evidence type="ECO:0000256" key="5">
    <source>
        <dbReference type="SAM" id="SignalP"/>
    </source>
</evidence>
<dbReference type="EMBL" id="FNVD01000001">
    <property type="protein sequence ID" value="SEF39417.1"/>
    <property type="molecule type" value="Genomic_DNA"/>
</dbReference>
<reference evidence="7 8" key="1">
    <citation type="submission" date="2016-10" db="EMBL/GenBank/DDBJ databases">
        <authorList>
            <person name="de Groot N.N."/>
        </authorList>
    </citation>
    <scope>NUCLEOTIDE SEQUENCE [LARGE SCALE GENOMIC DNA]</scope>
    <source>
        <strain evidence="7 8">DSM 23413</strain>
    </source>
</reference>
<gene>
    <name evidence="7" type="ORF">SAMN05421751_10129</name>
</gene>
<accession>A0A1H5RPE2</accession>
<dbReference type="OrthoDB" id="7707805at2"/>
<proteinExistence type="predicted"/>
<keyword evidence="8" id="KW-1185">Reference proteome</keyword>
<evidence type="ECO:0000256" key="1">
    <source>
        <dbReference type="ARBA" id="ARBA00022729"/>
    </source>
</evidence>
<evidence type="ECO:0000256" key="2">
    <source>
        <dbReference type="ARBA" id="ARBA00023136"/>
    </source>
</evidence>
<keyword evidence="4" id="KW-0449">Lipoprotein</keyword>
<feature type="domain" description="C-type lysozyme inhibitor" evidence="6">
    <location>
        <begin position="30"/>
        <end position="102"/>
    </location>
</feature>
<evidence type="ECO:0000256" key="4">
    <source>
        <dbReference type="ARBA" id="ARBA00023288"/>
    </source>
</evidence>
<dbReference type="Pfam" id="PF09864">
    <property type="entry name" value="MliC"/>
    <property type="match status" value="1"/>
</dbReference>
<name>A0A1H5RPE2_9RHOB</name>
<evidence type="ECO:0000259" key="6">
    <source>
        <dbReference type="Pfam" id="PF09864"/>
    </source>
</evidence>
<evidence type="ECO:0000256" key="3">
    <source>
        <dbReference type="ARBA" id="ARBA00023139"/>
    </source>
</evidence>
<dbReference type="InterPro" id="IPR018660">
    <property type="entry name" value="MliC"/>
</dbReference>
<dbReference type="Gene3D" id="2.40.128.200">
    <property type="match status" value="1"/>
</dbReference>
<feature type="chain" id="PRO_5009283215" evidence="5">
    <location>
        <begin position="22"/>
        <end position="121"/>
    </location>
</feature>
<keyword evidence="1 5" id="KW-0732">Signal</keyword>
<feature type="signal peptide" evidence="5">
    <location>
        <begin position="1"/>
        <end position="21"/>
    </location>
</feature>
<keyword evidence="2" id="KW-0472">Membrane</keyword>